<dbReference type="Proteomes" id="UP000251942">
    <property type="component" value="Unassembled WGS sequence"/>
</dbReference>
<sequence>MKRVLLLTLSLLCSLTIEANSIVDIYGLDEKQSEKIIKKYANRVATIEGLFLNRRREKNNDRDLDNLLLKKKALLNEIKNEGDFLHVDFNTIFYPGNKNQYTTIEIVQKDQPERLRYINAEYAKNYKLKDDLINQMITFCNLEFQLMINNQLNLKDISCPVYHCISGFHHPKLKPYLEIFNTGAIKEKKLIINTLNDDPDPSRRAAAAFLLGHFKDPNEIISLLMRHVKDRDSGVRNNVIRVIAATMFKAKIDHIDVLPFLDLLASPETTDRNKALGVLAKAAESQDEKKIIIQKGGENLLAILKLKQPNNHDIAYLILKKVSGKDFGESNIAAWKKWLKSAQIGLV</sequence>
<dbReference type="PATRIC" id="fig|453.4.peg.2439"/>
<dbReference type="EMBL" id="UASS01000022">
    <property type="protein sequence ID" value="SPX61808.1"/>
    <property type="molecule type" value="Genomic_DNA"/>
</dbReference>
<accession>A0A0W0TLN7</accession>
<dbReference type="Pfam" id="PF13646">
    <property type="entry name" value="HEAT_2"/>
    <property type="match status" value="1"/>
</dbReference>
<gene>
    <name evidence="2" type="ORF">Lfee_2225</name>
    <name evidence="3" type="ORF">NCTC12022_02560</name>
</gene>
<evidence type="ECO:0000313" key="2">
    <source>
        <dbReference type="EMBL" id="KTC96427.1"/>
    </source>
</evidence>
<evidence type="ECO:0000313" key="3">
    <source>
        <dbReference type="EMBL" id="SPX61808.1"/>
    </source>
</evidence>
<reference evidence="3 5" key="2">
    <citation type="submission" date="2018-06" db="EMBL/GenBank/DDBJ databases">
        <authorList>
            <consortium name="Pathogen Informatics"/>
            <person name="Doyle S."/>
        </authorList>
    </citation>
    <scope>NUCLEOTIDE SEQUENCE [LARGE SCALE GENOMIC DNA]</scope>
    <source>
        <strain evidence="3 5">NCTC12022</strain>
    </source>
</reference>
<evidence type="ECO:0000256" key="1">
    <source>
        <dbReference type="SAM" id="SignalP"/>
    </source>
</evidence>
<feature type="chain" id="PRO_5036299234" description="HEAT repeat domain-containing protein" evidence="1">
    <location>
        <begin position="20"/>
        <end position="347"/>
    </location>
</feature>
<organism evidence="2 4">
    <name type="scientific">Legionella feeleii</name>
    <dbReference type="NCBI Taxonomy" id="453"/>
    <lineage>
        <taxon>Bacteria</taxon>
        <taxon>Pseudomonadati</taxon>
        <taxon>Pseudomonadota</taxon>
        <taxon>Gammaproteobacteria</taxon>
        <taxon>Legionellales</taxon>
        <taxon>Legionellaceae</taxon>
        <taxon>Legionella</taxon>
    </lineage>
</organism>
<dbReference type="InterPro" id="IPR011989">
    <property type="entry name" value="ARM-like"/>
</dbReference>
<dbReference type="STRING" id="453.Lfee_2225"/>
<dbReference type="RefSeq" id="WP_058446800.1">
    <property type="nucleotide sequence ID" value="NZ_CAAAHT010000046.1"/>
</dbReference>
<name>A0A0W0TLN7_9GAMM</name>
<dbReference type="SUPFAM" id="SSF48371">
    <property type="entry name" value="ARM repeat"/>
    <property type="match status" value="1"/>
</dbReference>
<dbReference type="Gene3D" id="1.25.10.10">
    <property type="entry name" value="Leucine-rich Repeat Variant"/>
    <property type="match status" value="1"/>
</dbReference>
<dbReference type="InterPro" id="IPR016024">
    <property type="entry name" value="ARM-type_fold"/>
</dbReference>
<keyword evidence="1" id="KW-0732">Signal</keyword>
<evidence type="ECO:0000313" key="4">
    <source>
        <dbReference type="Proteomes" id="UP000054698"/>
    </source>
</evidence>
<evidence type="ECO:0008006" key="6">
    <source>
        <dbReference type="Google" id="ProtNLM"/>
    </source>
</evidence>
<feature type="signal peptide" evidence="1">
    <location>
        <begin position="1"/>
        <end position="19"/>
    </location>
</feature>
<dbReference type="EMBL" id="LNYB01000081">
    <property type="protein sequence ID" value="KTC96427.1"/>
    <property type="molecule type" value="Genomic_DNA"/>
</dbReference>
<dbReference type="OrthoDB" id="5653336at2"/>
<dbReference type="Proteomes" id="UP000054698">
    <property type="component" value="Unassembled WGS sequence"/>
</dbReference>
<protein>
    <recommendedName>
        <fullName evidence="6">HEAT repeat domain-containing protein</fullName>
    </recommendedName>
</protein>
<proteinExistence type="predicted"/>
<keyword evidence="4" id="KW-1185">Reference proteome</keyword>
<evidence type="ECO:0000313" key="5">
    <source>
        <dbReference type="Proteomes" id="UP000251942"/>
    </source>
</evidence>
<reference evidence="2 4" key="1">
    <citation type="submission" date="2015-11" db="EMBL/GenBank/DDBJ databases">
        <title>Genomic analysis of 38 Legionella species identifies large and diverse effector repertoires.</title>
        <authorList>
            <person name="Burstein D."/>
            <person name="Amaro F."/>
            <person name="Zusman T."/>
            <person name="Lifshitz Z."/>
            <person name="Cohen O."/>
            <person name="Gilbert J.A."/>
            <person name="Pupko T."/>
            <person name="Shuman H.A."/>
            <person name="Segal G."/>
        </authorList>
    </citation>
    <scope>NUCLEOTIDE SEQUENCE [LARGE SCALE GENOMIC DNA]</scope>
    <source>
        <strain evidence="2 4">WO-44C</strain>
    </source>
</reference>
<dbReference type="AlphaFoldDB" id="A0A0W0TLN7"/>